<gene>
    <name evidence="8" type="ORF">BO94DRAFT_502828</name>
</gene>
<feature type="transmembrane region" description="Helical" evidence="6">
    <location>
        <begin position="314"/>
        <end position="334"/>
    </location>
</feature>
<evidence type="ECO:0000256" key="4">
    <source>
        <dbReference type="ARBA" id="ARBA00022989"/>
    </source>
</evidence>
<dbReference type="PANTHER" id="PTHR23502">
    <property type="entry name" value="MAJOR FACILITATOR SUPERFAMILY"/>
    <property type="match status" value="1"/>
</dbReference>
<dbReference type="AlphaFoldDB" id="A0A317V9H6"/>
<dbReference type="InterPro" id="IPR011701">
    <property type="entry name" value="MFS"/>
</dbReference>
<evidence type="ECO:0000256" key="2">
    <source>
        <dbReference type="ARBA" id="ARBA00008335"/>
    </source>
</evidence>
<dbReference type="CDD" id="cd17323">
    <property type="entry name" value="MFS_Tpo1_MDR_like"/>
    <property type="match status" value="1"/>
</dbReference>
<dbReference type="GO" id="GO:0022857">
    <property type="term" value="F:transmembrane transporter activity"/>
    <property type="evidence" value="ECO:0007669"/>
    <property type="project" value="InterPro"/>
</dbReference>
<feature type="transmembrane region" description="Helical" evidence="6">
    <location>
        <begin position="111"/>
        <end position="131"/>
    </location>
</feature>
<dbReference type="Gene3D" id="1.20.1250.20">
    <property type="entry name" value="MFS general substrate transporter like domains"/>
    <property type="match status" value="1"/>
</dbReference>
<evidence type="ECO:0000313" key="8">
    <source>
        <dbReference type="EMBL" id="PWY69647.1"/>
    </source>
</evidence>
<feature type="transmembrane region" description="Helical" evidence="6">
    <location>
        <begin position="137"/>
        <end position="159"/>
    </location>
</feature>
<feature type="transmembrane region" description="Helical" evidence="6">
    <location>
        <begin position="415"/>
        <end position="436"/>
    </location>
</feature>
<dbReference type="EMBL" id="MSFK01000041">
    <property type="protein sequence ID" value="PWY69647.1"/>
    <property type="molecule type" value="Genomic_DNA"/>
</dbReference>
<feature type="transmembrane region" description="Helical" evidence="6">
    <location>
        <begin position="355"/>
        <end position="374"/>
    </location>
</feature>
<dbReference type="OrthoDB" id="5296287at2759"/>
<evidence type="ECO:0000256" key="5">
    <source>
        <dbReference type="ARBA" id="ARBA00023136"/>
    </source>
</evidence>
<name>A0A317V9H6_9EURO</name>
<feature type="domain" description="Major facilitator superfamily (MFS) profile" evidence="7">
    <location>
        <begin position="45"/>
        <end position="474"/>
    </location>
</feature>
<feature type="transmembrane region" description="Helical" evidence="6">
    <location>
        <begin position="269"/>
        <end position="294"/>
    </location>
</feature>
<feature type="transmembrane region" description="Helical" evidence="6">
    <location>
        <begin position="448"/>
        <end position="468"/>
    </location>
</feature>
<feature type="transmembrane region" description="Helical" evidence="6">
    <location>
        <begin position="200"/>
        <end position="220"/>
    </location>
</feature>
<dbReference type="PROSITE" id="PS50850">
    <property type="entry name" value="MFS"/>
    <property type="match status" value="1"/>
</dbReference>
<evidence type="ECO:0000256" key="1">
    <source>
        <dbReference type="ARBA" id="ARBA00004141"/>
    </source>
</evidence>
<dbReference type="RefSeq" id="XP_025462475.1">
    <property type="nucleotide sequence ID" value="XM_025609460.1"/>
</dbReference>
<evidence type="ECO:0000256" key="6">
    <source>
        <dbReference type="SAM" id="Phobius"/>
    </source>
</evidence>
<dbReference type="PANTHER" id="PTHR23502:SF68">
    <property type="entry name" value="MULTIDRUG TRANSPORTER, PUTATIVE (AFU_ORTHOLOGUE AFUA_3G01120)-RELATED"/>
    <property type="match status" value="1"/>
</dbReference>
<proteinExistence type="inferred from homology"/>
<dbReference type="STRING" id="1450535.A0A317V9H6"/>
<keyword evidence="9" id="KW-1185">Reference proteome</keyword>
<feature type="transmembrane region" description="Helical" evidence="6">
    <location>
        <begin position="43"/>
        <end position="67"/>
    </location>
</feature>
<organism evidence="8 9">
    <name type="scientific">Aspergillus sclerotioniger CBS 115572</name>
    <dbReference type="NCBI Taxonomy" id="1450535"/>
    <lineage>
        <taxon>Eukaryota</taxon>
        <taxon>Fungi</taxon>
        <taxon>Dikarya</taxon>
        <taxon>Ascomycota</taxon>
        <taxon>Pezizomycotina</taxon>
        <taxon>Eurotiomycetes</taxon>
        <taxon>Eurotiomycetidae</taxon>
        <taxon>Eurotiales</taxon>
        <taxon>Aspergillaceae</taxon>
        <taxon>Aspergillus</taxon>
        <taxon>Aspergillus subgen. Circumdati</taxon>
    </lineage>
</organism>
<keyword evidence="5 6" id="KW-0472">Membrane</keyword>
<accession>A0A317V9H6</accession>
<reference evidence="8 9" key="1">
    <citation type="submission" date="2016-12" db="EMBL/GenBank/DDBJ databases">
        <title>The genomes of Aspergillus section Nigri reveals drivers in fungal speciation.</title>
        <authorList>
            <consortium name="DOE Joint Genome Institute"/>
            <person name="Vesth T.C."/>
            <person name="Nybo J."/>
            <person name="Theobald S."/>
            <person name="Brandl J."/>
            <person name="Frisvad J.C."/>
            <person name="Nielsen K.F."/>
            <person name="Lyhne E.K."/>
            <person name="Kogle M.E."/>
            <person name="Kuo A."/>
            <person name="Riley R."/>
            <person name="Clum A."/>
            <person name="Nolan M."/>
            <person name="Lipzen A."/>
            <person name="Salamov A."/>
            <person name="Henrissat B."/>
            <person name="Wiebenga A."/>
            <person name="De Vries R.P."/>
            <person name="Grigoriev I.V."/>
            <person name="Mortensen U.H."/>
            <person name="Andersen M.R."/>
            <person name="Baker S.E."/>
        </authorList>
    </citation>
    <scope>NUCLEOTIDE SEQUENCE [LARGE SCALE GENOMIC DNA]</scope>
    <source>
        <strain evidence="8 9">CBS 115572</strain>
    </source>
</reference>
<keyword evidence="3 6" id="KW-0812">Transmembrane</keyword>
<evidence type="ECO:0000259" key="7">
    <source>
        <dbReference type="PROSITE" id="PS50850"/>
    </source>
</evidence>
<sequence>MAAPEKQSNDSLTHSLSGDPDLVNFDGLGDPAKAIHWPLRRKWSIMLMLSIMSFIMPLASSMLAPAVPECLADFRSTSSILGSLVVSIYLLGGAAGPLVIAPLSEIYGRSIIYHVTNALYIVFSIACALSTNLNMLIGFRFLAGVASAAVMTVGGGTVADLFIQEERGRALAIWTLGALLGPVLGPVIGSFLSAAKGWRWVFWFLAIVSGGMSGVFFIFLRETSSVIILRRKAARLRKETGKSALRSHLDVGTSPGAALKAAVIRPLKLVLFSPIVAAMATVTAIIYGYLYILFTTFTMVYKDIYGFSSDTVGLIYLGLGVGMFLGLFAFGALSDFVIKREAARHDGEMKPEYRLPPMILGGICLPVGLFVYGWTAKSHVFWFIPILGTAIFGFGFIVFFMPTQAYLVDAFAHNAASALAAGAVLRSLGGALLPLAGVPMYDKLGLGWGNTLLGLIAIATIPLPFFLLRYGERIRTSPRFQVRL</sequence>
<dbReference type="GeneID" id="37111603"/>
<dbReference type="FunFam" id="1.20.1250.20:FF:000011">
    <property type="entry name" value="MFS multidrug transporter, putative"/>
    <property type="match status" value="1"/>
</dbReference>
<comment type="subcellular location">
    <subcellularLocation>
        <location evidence="1">Membrane</location>
        <topology evidence="1">Multi-pass membrane protein</topology>
    </subcellularLocation>
</comment>
<feature type="transmembrane region" description="Helical" evidence="6">
    <location>
        <begin position="79"/>
        <end position="99"/>
    </location>
</feature>
<keyword evidence="4 6" id="KW-1133">Transmembrane helix</keyword>
<comment type="similarity">
    <text evidence="2">Belongs to the major facilitator superfamily.</text>
</comment>
<dbReference type="InterPro" id="IPR020846">
    <property type="entry name" value="MFS_dom"/>
</dbReference>
<feature type="transmembrane region" description="Helical" evidence="6">
    <location>
        <begin position="171"/>
        <end position="194"/>
    </location>
</feature>
<dbReference type="SUPFAM" id="SSF103473">
    <property type="entry name" value="MFS general substrate transporter"/>
    <property type="match status" value="1"/>
</dbReference>
<comment type="caution">
    <text evidence="8">The sequence shown here is derived from an EMBL/GenBank/DDBJ whole genome shotgun (WGS) entry which is preliminary data.</text>
</comment>
<dbReference type="Proteomes" id="UP000246702">
    <property type="component" value="Unassembled WGS sequence"/>
</dbReference>
<feature type="transmembrane region" description="Helical" evidence="6">
    <location>
        <begin position="380"/>
        <end position="403"/>
    </location>
</feature>
<protein>
    <submittedName>
        <fullName evidence="8">CefM protein</fullName>
    </submittedName>
</protein>
<dbReference type="Pfam" id="PF07690">
    <property type="entry name" value="MFS_1"/>
    <property type="match status" value="1"/>
</dbReference>
<dbReference type="InterPro" id="IPR036259">
    <property type="entry name" value="MFS_trans_sf"/>
</dbReference>
<evidence type="ECO:0000313" key="9">
    <source>
        <dbReference type="Proteomes" id="UP000246702"/>
    </source>
</evidence>
<dbReference type="GO" id="GO:0016020">
    <property type="term" value="C:membrane"/>
    <property type="evidence" value="ECO:0007669"/>
    <property type="project" value="UniProtKB-SubCell"/>
</dbReference>
<evidence type="ECO:0000256" key="3">
    <source>
        <dbReference type="ARBA" id="ARBA00022692"/>
    </source>
</evidence>